<keyword evidence="2" id="KW-0479">Metal-binding</keyword>
<reference evidence="10 11" key="1">
    <citation type="journal article" date="2025" name="Microbiol. Resour. Announc.">
        <title>Draft genome sequences for Neonectria magnoliae and Neonectria punicea, canker pathogens of Liriodendron tulipifera and Acer saccharum in West Virginia.</title>
        <authorList>
            <person name="Petronek H.M."/>
            <person name="Kasson M.T."/>
            <person name="Metheny A.M."/>
            <person name="Stauder C.M."/>
            <person name="Lovett B."/>
            <person name="Lynch S.C."/>
            <person name="Garnas J.R."/>
            <person name="Kasson L.R."/>
            <person name="Stajich J.E."/>
        </authorList>
    </citation>
    <scope>NUCLEOTIDE SEQUENCE [LARGE SCALE GENOMIC DNA]</scope>
    <source>
        <strain evidence="10 11">NRRL 64653</strain>
    </source>
</reference>
<keyword evidence="11" id="KW-1185">Reference proteome</keyword>
<dbReference type="InterPro" id="IPR036864">
    <property type="entry name" value="Zn2-C6_fun-type_DNA-bd_sf"/>
</dbReference>
<evidence type="ECO:0000256" key="6">
    <source>
        <dbReference type="ARBA" id="ARBA00023163"/>
    </source>
</evidence>
<evidence type="ECO:0000256" key="4">
    <source>
        <dbReference type="ARBA" id="ARBA00023015"/>
    </source>
</evidence>
<feature type="region of interest" description="Disordered" evidence="8">
    <location>
        <begin position="164"/>
        <end position="187"/>
    </location>
</feature>
<dbReference type="PROSITE" id="PS00463">
    <property type="entry name" value="ZN2_CY6_FUNGAL_1"/>
    <property type="match status" value="1"/>
</dbReference>
<comment type="subcellular location">
    <subcellularLocation>
        <location evidence="1">Nucleus</location>
    </subcellularLocation>
</comment>
<keyword evidence="5" id="KW-0238">DNA-binding</keyword>
<evidence type="ECO:0000313" key="10">
    <source>
        <dbReference type="EMBL" id="KAK7413260.1"/>
    </source>
</evidence>
<dbReference type="Gene3D" id="4.10.240.10">
    <property type="entry name" value="Zn(2)-C6 fungal-type DNA-binding domain"/>
    <property type="match status" value="1"/>
</dbReference>
<evidence type="ECO:0000256" key="5">
    <source>
        <dbReference type="ARBA" id="ARBA00023125"/>
    </source>
</evidence>
<dbReference type="PANTHER" id="PTHR47782:SF1">
    <property type="entry name" value="PYRIMIDINE PATHWAY REGULATORY PROTEIN 1"/>
    <property type="match status" value="1"/>
</dbReference>
<dbReference type="InterPro" id="IPR001138">
    <property type="entry name" value="Zn2Cys6_DnaBD"/>
</dbReference>
<evidence type="ECO:0000313" key="11">
    <source>
        <dbReference type="Proteomes" id="UP001498476"/>
    </source>
</evidence>
<keyword evidence="7" id="KW-0539">Nucleus</keyword>
<dbReference type="CDD" id="cd00067">
    <property type="entry name" value="GAL4"/>
    <property type="match status" value="1"/>
</dbReference>
<evidence type="ECO:0000256" key="7">
    <source>
        <dbReference type="ARBA" id="ARBA00023242"/>
    </source>
</evidence>
<organism evidence="10 11">
    <name type="scientific">Neonectria punicea</name>
    <dbReference type="NCBI Taxonomy" id="979145"/>
    <lineage>
        <taxon>Eukaryota</taxon>
        <taxon>Fungi</taxon>
        <taxon>Dikarya</taxon>
        <taxon>Ascomycota</taxon>
        <taxon>Pezizomycotina</taxon>
        <taxon>Sordariomycetes</taxon>
        <taxon>Hypocreomycetidae</taxon>
        <taxon>Hypocreales</taxon>
        <taxon>Nectriaceae</taxon>
        <taxon>Neonectria</taxon>
    </lineage>
</organism>
<dbReference type="SUPFAM" id="SSF57701">
    <property type="entry name" value="Zn2/Cys6 DNA-binding domain"/>
    <property type="match status" value="1"/>
</dbReference>
<dbReference type="EMBL" id="JAZAVJ010000134">
    <property type="protein sequence ID" value="KAK7413260.1"/>
    <property type="molecule type" value="Genomic_DNA"/>
</dbReference>
<gene>
    <name evidence="10" type="ORF">QQX98_007848</name>
</gene>
<protein>
    <recommendedName>
        <fullName evidence="9">Zn(2)-C6 fungal-type domain-containing protein</fullName>
    </recommendedName>
</protein>
<dbReference type="Proteomes" id="UP001498476">
    <property type="component" value="Unassembled WGS sequence"/>
</dbReference>
<evidence type="ECO:0000256" key="8">
    <source>
        <dbReference type="SAM" id="MobiDB-lite"/>
    </source>
</evidence>
<dbReference type="PANTHER" id="PTHR47782">
    <property type="entry name" value="ZN(II)2CYS6 TRANSCRIPTION FACTOR (EUROFUNG)-RELATED"/>
    <property type="match status" value="1"/>
</dbReference>
<evidence type="ECO:0000256" key="1">
    <source>
        <dbReference type="ARBA" id="ARBA00004123"/>
    </source>
</evidence>
<dbReference type="InterPro" id="IPR052202">
    <property type="entry name" value="Yeast_MetPath_Reg"/>
</dbReference>
<keyword evidence="4" id="KW-0805">Transcription regulation</keyword>
<evidence type="ECO:0000256" key="3">
    <source>
        <dbReference type="ARBA" id="ARBA00022833"/>
    </source>
</evidence>
<keyword evidence="6" id="KW-0804">Transcription</keyword>
<keyword evidence="3" id="KW-0862">Zinc</keyword>
<dbReference type="CDD" id="cd12148">
    <property type="entry name" value="fungal_TF_MHR"/>
    <property type="match status" value="1"/>
</dbReference>
<sequence length="654" mass="72467">MSTTSPSAPAQSTRDTIQQLLPTCERCRRLRRKCDTQLPNCRLCDRAGAECTFYDHALEQALPRAYVQSLLTRVDHLEAVKNGISSSPHAAATTTQPPQNTIREALAEDLPTHNSPASPSFDVVIPSTTTAGKSCFWGSSSVFAVIVEVLQHAASRGFISVEDSEDGSDFGGEHDDDQASHSQTAAPDSDIQALVRLYLVSLNAIYGFVDQVETTVDLQIYLALRQSPGFSPQALHGEQAHHFFRITMMCAISCANQARYRPQRTAECLAYYADAVACVEEVTSEASPASLQALLLLIVFCLFYPRKGDIWKLLDYACRLTIELGYHTEAEYDQAVGTEAETEAQGKLRRSTFWGLYAIERIVGQLFGRGSDLPETIITTEYPNSLHPGISPNVSPITFPGVDRATVQSMSIAHHYRLVYLRSEIFRSMYLPASPPELGLDWLKDKHTTLYMWRRELAVGDDLEGVATITCDVGYDATMCFLFQPLLLKALRSTAASVEFNGQDQDQSQGHETSPGPNDNTLIVASDPFYSAIYLIRTYEKIVRAPERSVLGTYPITFLSAHYIYLASSTLLAHALLRLDGRTNMLKRMSDSDVVSESNTEDVDWGAFVDISSSCLILLAWCGERWPGMMGMLGVYQKLFGRITRELIVKGIVR</sequence>
<comment type="caution">
    <text evidence="10">The sequence shown here is derived from an EMBL/GenBank/DDBJ whole genome shotgun (WGS) entry which is preliminary data.</text>
</comment>
<dbReference type="PROSITE" id="PS50048">
    <property type="entry name" value="ZN2_CY6_FUNGAL_2"/>
    <property type="match status" value="1"/>
</dbReference>
<evidence type="ECO:0000259" key="9">
    <source>
        <dbReference type="PROSITE" id="PS50048"/>
    </source>
</evidence>
<accession>A0ABR1GWR0</accession>
<dbReference type="InterPro" id="IPR007219">
    <property type="entry name" value="XnlR_reg_dom"/>
</dbReference>
<dbReference type="SMART" id="SM00066">
    <property type="entry name" value="GAL4"/>
    <property type="match status" value="1"/>
</dbReference>
<proteinExistence type="predicted"/>
<dbReference type="SMART" id="SM00906">
    <property type="entry name" value="Fungal_trans"/>
    <property type="match status" value="1"/>
</dbReference>
<feature type="domain" description="Zn(2)-C6 fungal-type" evidence="9">
    <location>
        <begin position="23"/>
        <end position="53"/>
    </location>
</feature>
<evidence type="ECO:0000256" key="2">
    <source>
        <dbReference type="ARBA" id="ARBA00022723"/>
    </source>
</evidence>
<dbReference type="Pfam" id="PF04082">
    <property type="entry name" value="Fungal_trans"/>
    <property type="match status" value="1"/>
</dbReference>
<name>A0ABR1GWR0_9HYPO</name>
<dbReference type="Pfam" id="PF00172">
    <property type="entry name" value="Zn_clus"/>
    <property type="match status" value="1"/>
</dbReference>